<dbReference type="InterPro" id="IPR001190">
    <property type="entry name" value="SRCR"/>
</dbReference>
<dbReference type="SMART" id="SM00020">
    <property type="entry name" value="Tryp_SPc"/>
    <property type="match status" value="1"/>
</dbReference>
<feature type="compositionally biased region" description="Polar residues" evidence="7">
    <location>
        <begin position="1"/>
        <end position="15"/>
    </location>
</feature>
<name>A0A8J7P2X7_ATRSP</name>
<evidence type="ECO:0000256" key="8">
    <source>
        <dbReference type="SAM" id="Phobius"/>
    </source>
</evidence>
<dbReference type="InterPro" id="IPR036772">
    <property type="entry name" value="SRCR-like_dom_sf"/>
</dbReference>
<proteinExistence type="predicted"/>
<dbReference type="PROSITE" id="PS00135">
    <property type="entry name" value="TRYPSIN_SER"/>
    <property type="match status" value="1"/>
</dbReference>
<dbReference type="SUPFAM" id="SSF50494">
    <property type="entry name" value="Trypsin-like serine proteases"/>
    <property type="match status" value="1"/>
</dbReference>
<dbReference type="InterPro" id="IPR001254">
    <property type="entry name" value="Trypsin_dom"/>
</dbReference>
<feature type="domain" description="Peptidase S1" evidence="9">
    <location>
        <begin position="276"/>
        <end position="510"/>
    </location>
</feature>
<keyword evidence="8" id="KW-0472">Membrane</keyword>
<keyword evidence="3 6" id="KW-0720">Serine protease</keyword>
<evidence type="ECO:0000256" key="5">
    <source>
        <dbReference type="ARBA" id="ARBA00023180"/>
    </source>
</evidence>
<dbReference type="CDD" id="cd00190">
    <property type="entry name" value="Tryp_SPc"/>
    <property type="match status" value="1"/>
</dbReference>
<organism evidence="10 11">
    <name type="scientific">Atractosteus spatula</name>
    <name type="common">Alligator gar</name>
    <name type="synonym">Lepisosteus spatula</name>
    <dbReference type="NCBI Taxonomy" id="7917"/>
    <lineage>
        <taxon>Eukaryota</taxon>
        <taxon>Metazoa</taxon>
        <taxon>Chordata</taxon>
        <taxon>Craniata</taxon>
        <taxon>Vertebrata</taxon>
        <taxon>Euteleostomi</taxon>
        <taxon>Actinopterygii</taxon>
        <taxon>Neopterygii</taxon>
        <taxon>Holostei</taxon>
        <taxon>Semionotiformes</taxon>
        <taxon>Lepisosteidae</taxon>
        <taxon>Atractosteus</taxon>
    </lineage>
</organism>
<dbReference type="PANTHER" id="PTHR24252">
    <property type="entry name" value="ACROSIN-RELATED"/>
    <property type="match status" value="1"/>
</dbReference>
<dbReference type="SUPFAM" id="SSF56487">
    <property type="entry name" value="SRCR-like"/>
    <property type="match status" value="1"/>
</dbReference>
<evidence type="ECO:0000313" key="11">
    <source>
        <dbReference type="Proteomes" id="UP000736164"/>
    </source>
</evidence>
<dbReference type="Proteomes" id="UP000736164">
    <property type="component" value="Unassembled WGS sequence"/>
</dbReference>
<accession>A0A8J7P2X7</accession>
<keyword evidence="5" id="KW-0325">Glycoprotein</keyword>
<feature type="non-terminal residue" evidence="10">
    <location>
        <position position="1"/>
    </location>
</feature>
<dbReference type="GO" id="GO:0016020">
    <property type="term" value="C:membrane"/>
    <property type="evidence" value="ECO:0007669"/>
    <property type="project" value="InterPro"/>
</dbReference>
<evidence type="ECO:0000256" key="6">
    <source>
        <dbReference type="RuleBase" id="RU363034"/>
    </source>
</evidence>
<evidence type="ECO:0000256" key="2">
    <source>
        <dbReference type="ARBA" id="ARBA00022801"/>
    </source>
</evidence>
<evidence type="ECO:0000256" key="7">
    <source>
        <dbReference type="SAM" id="MobiDB-lite"/>
    </source>
</evidence>
<dbReference type="Gene3D" id="2.40.10.10">
    <property type="entry name" value="Trypsin-like serine proteases"/>
    <property type="match status" value="1"/>
</dbReference>
<dbReference type="GO" id="GO:0006508">
    <property type="term" value="P:proteolysis"/>
    <property type="evidence" value="ECO:0007669"/>
    <property type="project" value="UniProtKB-KW"/>
</dbReference>
<comment type="caution">
    <text evidence="10">The sequence shown here is derived from an EMBL/GenBank/DDBJ whole genome shotgun (WGS) entry which is preliminary data.</text>
</comment>
<evidence type="ECO:0000256" key="4">
    <source>
        <dbReference type="ARBA" id="ARBA00023157"/>
    </source>
</evidence>
<keyword evidence="4" id="KW-1015">Disulfide bond</keyword>
<dbReference type="Pfam" id="PF00089">
    <property type="entry name" value="Trypsin"/>
    <property type="match status" value="1"/>
</dbReference>
<evidence type="ECO:0000259" key="9">
    <source>
        <dbReference type="PROSITE" id="PS50240"/>
    </source>
</evidence>
<dbReference type="PRINTS" id="PR00722">
    <property type="entry name" value="CHYMOTRYPSIN"/>
</dbReference>
<sequence length="541" mass="58194">MTSAPPTAGTSQETSVPVDGPSVQHPSAPALPLTEPSSEGPLEQEAVAIQVSKQPQAGVGLFGSPDAPEEPTALPHLQLLTAHALGLTVLIALALTICLVVKFVCFPKKGKEPSCWDLGTPCGESGNCSDSITTFPCQVKQFPNDTGNFSTGGEYKNPVLLWGQSSLLRLYSNQKQKYYSVCHQGFNHTFASLSCDVLGINSQPQSEAVSLSSLQQQDVGSLALIKEPEFEHKEPLQPVAACPQDKLVSLHCTGEDYPYYPLSSVICDHALTPGRILGGTVAALGRWPWQASLQWEGRHVCGGSVVSQRWVVTAAHCFILYDLLSPVKWKVLVGTVSRSGFMSGTQYNAQKIHYHTGFKQSTNDYDIALLRTATPISFTDTVRPVCLPAYGQIFPSGETCWISGWGFTAEGGPISLVLREAPVLLINNKVCSTMDIYGINITPRMVCAGYMDGGIDSCQGDSGGPLVCLSDGSWKLVGVVSWGEGCGRPNRPGVYTNVTELLDWLYYHIQARALGTELEREPVQAPAKCSSGPYADSIIRK</sequence>
<keyword evidence="11" id="KW-1185">Reference proteome</keyword>
<gene>
    <name evidence="10" type="primary">Tmprss5</name>
    <name evidence="10" type="ORF">GTO95_0001102</name>
</gene>
<keyword evidence="8" id="KW-1133">Transmembrane helix</keyword>
<dbReference type="InterPro" id="IPR043504">
    <property type="entry name" value="Peptidase_S1_PA_chymotrypsin"/>
</dbReference>
<evidence type="ECO:0000256" key="1">
    <source>
        <dbReference type="ARBA" id="ARBA00022670"/>
    </source>
</evidence>
<dbReference type="PROSITE" id="PS50240">
    <property type="entry name" value="TRYPSIN_DOM"/>
    <property type="match status" value="1"/>
</dbReference>
<dbReference type="GO" id="GO:0004252">
    <property type="term" value="F:serine-type endopeptidase activity"/>
    <property type="evidence" value="ECO:0007669"/>
    <property type="project" value="InterPro"/>
</dbReference>
<dbReference type="Gene3D" id="3.10.250.10">
    <property type="entry name" value="SRCR-like domain"/>
    <property type="match status" value="1"/>
</dbReference>
<feature type="non-terminal residue" evidence="10">
    <location>
        <position position="541"/>
    </location>
</feature>
<feature type="region of interest" description="Disordered" evidence="7">
    <location>
        <begin position="1"/>
        <end position="43"/>
    </location>
</feature>
<dbReference type="PANTHER" id="PTHR24252:SF27">
    <property type="entry name" value="TRANSMEMBRANE PROTEASE SERINE 3-LIKE"/>
    <property type="match status" value="1"/>
</dbReference>
<protein>
    <submittedName>
        <fullName evidence="10">TMPS5 protease</fullName>
    </submittedName>
</protein>
<dbReference type="Pfam" id="PF15494">
    <property type="entry name" value="SRCR_2"/>
    <property type="match status" value="1"/>
</dbReference>
<evidence type="ECO:0000313" key="10">
    <source>
        <dbReference type="EMBL" id="MBN3322306.1"/>
    </source>
</evidence>
<keyword evidence="1 6" id="KW-0645">Protease</keyword>
<dbReference type="FunFam" id="2.40.10.10:FF:000003">
    <property type="entry name" value="Transmembrane serine protease 3"/>
    <property type="match status" value="1"/>
</dbReference>
<dbReference type="InterPro" id="IPR018114">
    <property type="entry name" value="TRYPSIN_HIS"/>
</dbReference>
<feature type="transmembrane region" description="Helical" evidence="8">
    <location>
        <begin position="84"/>
        <end position="104"/>
    </location>
</feature>
<dbReference type="InterPro" id="IPR001314">
    <property type="entry name" value="Peptidase_S1A"/>
</dbReference>
<keyword evidence="8" id="KW-0812">Transmembrane</keyword>
<dbReference type="EMBL" id="JAAWVO010059633">
    <property type="protein sequence ID" value="MBN3322306.1"/>
    <property type="molecule type" value="Genomic_DNA"/>
</dbReference>
<dbReference type="AlphaFoldDB" id="A0A8J7P2X7"/>
<evidence type="ECO:0000256" key="3">
    <source>
        <dbReference type="ARBA" id="ARBA00022825"/>
    </source>
</evidence>
<dbReference type="PROSITE" id="PS00134">
    <property type="entry name" value="TRYPSIN_HIS"/>
    <property type="match status" value="1"/>
</dbReference>
<keyword evidence="2 6" id="KW-0378">Hydrolase</keyword>
<reference evidence="10" key="1">
    <citation type="journal article" date="2021" name="Cell">
        <title>Tracing the genetic footprints of vertebrate landing in non-teleost ray-finned fishes.</title>
        <authorList>
            <person name="Bi X."/>
            <person name="Wang K."/>
            <person name="Yang L."/>
            <person name="Pan H."/>
            <person name="Jiang H."/>
            <person name="Wei Q."/>
            <person name="Fang M."/>
            <person name="Yu H."/>
            <person name="Zhu C."/>
            <person name="Cai Y."/>
            <person name="He Y."/>
            <person name="Gan X."/>
            <person name="Zeng H."/>
            <person name="Yu D."/>
            <person name="Zhu Y."/>
            <person name="Jiang H."/>
            <person name="Qiu Q."/>
            <person name="Yang H."/>
            <person name="Zhang Y.E."/>
            <person name="Wang W."/>
            <person name="Zhu M."/>
            <person name="He S."/>
            <person name="Zhang G."/>
        </authorList>
    </citation>
    <scope>NUCLEOTIDE SEQUENCE</scope>
    <source>
        <strain evidence="10">Allg_001</strain>
    </source>
</reference>
<dbReference type="InterPro" id="IPR009003">
    <property type="entry name" value="Peptidase_S1_PA"/>
</dbReference>
<dbReference type="InterPro" id="IPR033116">
    <property type="entry name" value="TRYPSIN_SER"/>
</dbReference>